<evidence type="ECO:0000256" key="1">
    <source>
        <dbReference type="SAM" id="MobiDB-lite"/>
    </source>
</evidence>
<reference evidence="2 3" key="2">
    <citation type="submission" date="2019-08" db="EMBL/GenBank/DDBJ databases">
        <title>Tsukamurella conjunctivitidis sp. nov., Tsukamurella assacharolytica sp. nov. and Tsukamurella sputae sp. nov. isolated from patients with conjunctivitis, bacteraemia (lymphoma) and respiratory infection (sputum) in Hong Kong.</title>
        <authorList>
            <person name="Fok K.M.N."/>
            <person name="Fong J.Y.H."/>
        </authorList>
    </citation>
    <scope>NUCLEOTIDE SEQUENCE [LARGE SCALE GENOMIC DNA]</scope>
    <source>
        <strain evidence="2 3">HKU70</strain>
    </source>
</reference>
<feature type="region of interest" description="Disordered" evidence="1">
    <location>
        <begin position="1"/>
        <end position="34"/>
    </location>
</feature>
<proteinExistence type="predicted"/>
<dbReference type="OrthoDB" id="4748058at2"/>
<comment type="caution">
    <text evidence="2">The sequence shown here is derived from an EMBL/GenBank/DDBJ whole genome shotgun (WGS) entry which is preliminary data.</text>
</comment>
<dbReference type="EMBL" id="VIGV01000002">
    <property type="protein sequence ID" value="TWS25477.1"/>
    <property type="molecule type" value="Genomic_DNA"/>
</dbReference>
<evidence type="ECO:0000313" key="3">
    <source>
        <dbReference type="Proteomes" id="UP000319792"/>
    </source>
</evidence>
<keyword evidence="3" id="KW-1185">Reference proteome</keyword>
<reference evidence="2 3" key="1">
    <citation type="submission" date="2019-06" db="EMBL/GenBank/DDBJ databases">
        <authorList>
            <person name="Teng J.L.L."/>
            <person name="Lee H.H."/>
            <person name="Lau S.K.P."/>
            <person name="Woo P.C.Y."/>
        </authorList>
    </citation>
    <scope>NUCLEOTIDE SEQUENCE [LARGE SCALE GENOMIC DNA]</scope>
    <source>
        <strain evidence="2 3">HKU70</strain>
    </source>
</reference>
<evidence type="ECO:0000313" key="2">
    <source>
        <dbReference type="EMBL" id="TWS25477.1"/>
    </source>
</evidence>
<dbReference type="AlphaFoldDB" id="A0A5C5RR35"/>
<protein>
    <recommendedName>
        <fullName evidence="4">Ribbon-helix-helix protein, CopG family</fullName>
    </recommendedName>
</protein>
<gene>
    <name evidence="2" type="ORF">FK268_09080</name>
</gene>
<evidence type="ECO:0008006" key="4">
    <source>
        <dbReference type="Google" id="ProtNLM"/>
    </source>
</evidence>
<dbReference type="Proteomes" id="UP000319792">
    <property type="component" value="Unassembled WGS sequence"/>
</dbReference>
<dbReference type="CDD" id="cd21631">
    <property type="entry name" value="RHH_CopG_NikR-like"/>
    <property type="match status" value="1"/>
</dbReference>
<organism evidence="2 3">
    <name type="scientific">Tsukamurella sputi</name>
    <dbReference type="NCBI Taxonomy" id="2591848"/>
    <lineage>
        <taxon>Bacteria</taxon>
        <taxon>Bacillati</taxon>
        <taxon>Actinomycetota</taxon>
        <taxon>Actinomycetes</taxon>
        <taxon>Mycobacteriales</taxon>
        <taxon>Tsukamurellaceae</taxon>
        <taxon>Tsukamurella</taxon>
    </lineage>
</organism>
<accession>A0A5C5RR35</accession>
<sequence length="67" mass="7285">MEVAPGRLRTGRPTKGNERGGKTPATTVRLPDNLRSELNERAKAGTPASETIRLALVEYFENHPKAG</sequence>
<name>A0A5C5RR35_9ACTN</name>